<dbReference type="EMBL" id="ABJB010858561">
    <property type="status" value="NOT_ANNOTATED_CDS"/>
    <property type="molecule type" value="Genomic_DNA"/>
</dbReference>
<evidence type="ECO:0008006" key="4">
    <source>
        <dbReference type="Google" id="ProtNLM"/>
    </source>
</evidence>
<dbReference type="VEuPathDB" id="VectorBase:ISCW013670"/>
<dbReference type="HOGENOM" id="CLU_2148615_0_0_1"/>
<accession>B7QGY8</accession>
<gene>
    <name evidence="1" type="ORF">IscW_ISCW013670</name>
</gene>
<name>B7QGY8_IXOSC</name>
<dbReference type="VEuPathDB" id="VectorBase:ISCP_023276"/>
<evidence type="ECO:0000313" key="2">
    <source>
        <dbReference type="EnsemblMetazoa" id="ISCW013670-PA"/>
    </source>
</evidence>
<protein>
    <recommendedName>
        <fullName evidence="4">C2H2-type domain-containing protein</fullName>
    </recommendedName>
</protein>
<evidence type="ECO:0000313" key="3">
    <source>
        <dbReference type="Proteomes" id="UP000001555"/>
    </source>
</evidence>
<keyword evidence="3" id="KW-1185">Reference proteome</keyword>
<dbReference type="EMBL" id="DS935463">
    <property type="protein sequence ID" value="EEC18110.1"/>
    <property type="molecule type" value="Genomic_DNA"/>
</dbReference>
<dbReference type="Proteomes" id="UP000001555">
    <property type="component" value="Unassembled WGS sequence"/>
</dbReference>
<proteinExistence type="predicted"/>
<dbReference type="OrthoDB" id="6480017at2759"/>
<evidence type="ECO:0000313" key="1">
    <source>
        <dbReference type="EMBL" id="EEC18110.1"/>
    </source>
</evidence>
<dbReference type="InParanoid" id="B7QGY8"/>
<dbReference type="VEuPathDB" id="VectorBase:ISCI013670"/>
<dbReference type="AlphaFoldDB" id="B7QGY8"/>
<reference evidence="2" key="2">
    <citation type="submission" date="2020-05" db="UniProtKB">
        <authorList>
            <consortium name="EnsemblMetazoa"/>
        </authorList>
    </citation>
    <scope>IDENTIFICATION</scope>
    <source>
        <strain evidence="2">wikel</strain>
    </source>
</reference>
<reference evidence="1 3" key="1">
    <citation type="submission" date="2008-03" db="EMBL/GenBank/DDBJ databases">
        <title>Annotation of Ixodes scapularis.</title>
        <authorList>
            <consortium name="Ixodes scapularis Genome Project Consortium"/>
            <person name="Caler E."/>
            <person name="Hannick L.I."/>
            <person name="Bidwell S."/>
            <person name="Joardar V."/>
            <person name="Thiagarajan M."/>
            <person name="Amedeo P."/>
            <person name="Galinsky K.J."/>
            <person name="Schobel S."/>
            <person name="Inman J."/>
            <person name="Hostetler J."/>
            <person name="Miller J."/>
            <person name="Hammond M."/>
            <person name="Megy K."/>
            <person name="Lawson D."/>
            <person name="Kodira C."/>
            <person name="Sutton G."/>
            <person name="Meyer J."/>
            <person name="Hill C.A."/>
            <person name="Birren B."/>
            <person name="Nene V."/>
            <person name="Collins F."/>
            <person name="Alarcon-Chaidez F."/>
            <person name="Wikel S."/>
            <person name="Strausberg R."/>
        </authorList>
    </citation>
    <scope>NUCLEOTIDE SEQUENCE [LARGE SCALE GENOMIC DNA]</scope>
    <source>
        <strain evidence="3">Wikel</strain>
        <strain evidence="1">Wikel colony</strain>
    </source>
</reference>
<sequence>MFVEAIYESPDASYLDRGKLLENLLTISHSGHPVIQERTEYPCPLCRGTFRALDDLVLHECPKERPNRPLLTCCFCAFATDMAVILRDHLKAGALPYPLLPDSGHWPKLGFE</sequence>
<dbReference type="PaxDb" id="6945-B7QGY8"/>
<dbReference type="EnsemblMetazoa" id="ISCW013670-RA">
    <property type="protein sequence ID" value="ISCW013670-PA"/>
    <property type="gene ID" value="ISCW013670"/>
</dbReference>
<organism>
    <name type="scientific">Ixodes scapularis</name>
    <name type="common">Black-legged tick</name>
    <name type="synonym">Deer tick</name>
    <dbReference type="NCBI Taxonomy" id="6945"/>
    <lineage>
        <taxon>Eukaryota</taxon>
        <taxon>Metazoa</taxon>
        <taxon>Ecdysozoa</taxon>
        <taxon>Arthropoda</taxon>
        <taxon>Chelicerata</taxon>
        <taxon>Arachnida</taxon>
        <taxon>Acari</taxon>
        <taxon>Parasitiformes</taxon>
        <taxon>Ixodida</taxon>
        <taxon>Ixodoidea</taxon>
        <taxon>Ixodidae</taxon>
        <taxon>Ixodinae</taxon>
        <taxon>Ixodes</taxon>
    </lineage>
</organism>